<dbReference type="AlphaFoldDB" id="A0A2Z3N750"/>
<dbReference type="RefSeq" id="WP_011232863.1">
    <property type="nucleotide sequence ID" value="NZ_CP017071.1"/>
</dbReference>
<accession>A0A2Z3N750</accession>
<proteinExistence type="predicted"/>
<dbReference type="Proteomes" id="UP000246996">
    <property type="component" value="Chromosome"/>
</dbReference>
<gene>
    <name evidence="1" type="ORF">C1N76_08090</name>
</gene>
<organism evidence="1 2">
    <name type="scientific">Geobacillus thermoleovorans</name>
    <name type="common">Bacillus thermoleovorans</name>
    <dbReference type="NCBI Taxonomy" id="33941"/>
    <lineage>
        <taxon>Bacteria</taxon>
        <taxon>Bacillati</taxon>
        <taxon>Bacillota</taxon>
        <taxon>Bacilli</taxon>
        <taxon>Bacillales</taxon>
        <taxon>Anoxybacillaceae</taxon>
        <taxon>Geobacillus</taxon>
        <taxon>Geobacillus thermoleovorans group</taxon>
    </lineage>
</organism>
<name>A0A2Z3N750_GEOTH</name>
<evidence type="ECO:0000313" key="2">
    <source>
        <dbReference type="Proteomes" id="UP000246996"/>
    </source>
</evidence>
<dbReference type="EMBL" id="CP027303">
    <property type="protein sequence ID" value="AWO74475.1"/>
    <property type="molecule type" value="Genomic_DNA"/>
</dbReference>
<evidence type="ECO:0000313" key="1">
    <source>
        <dbReference type="EMBL" id="AWO74475.1"/>
    </source>
</evidence>
<protein>
    <submittedName>
        <fullName evidence="1">Uncharacterized protein</fullName>
    </submittedName>
</protein>
<reference evidence="2" key="1">
    <citation type="submission" date="2018-02" db="EMBL/GenBank/DDBJ databases">
        <title>The complete genome of bacterial strain SGAirxxxx.</title>
        <authorList>
            <person name="Schuster S.C."/>
        </authorList>
    </citation>
    <scope>NUCLEOTIDE SEQUENCE [LARGE SCALE GENOMIC DNA]</scope>
    <source>
        <strain evidence="2">SGAir0734</strain>
    </source>
</reference>
<sequence length="63" mass="6493">MVRHAAAVSAATCGTLLIAATAAVSTVDSRGCCDDDAKTGCRWLLAAVRHMSLSAEQETQSGR</sequence>